<dbReference type="EMBL" id="CP132485">
    <property type="protein sequence ID" value="WLV84500.1"/>
    <property type="molecule type" value="Genomic_DNA"/>
</dbReference>
<keyword evidence="2" id="KW-1185">Reference proteome</keyword>
<organism evidence="1 2">
    <name type="scientific">Lacticaseibacillus zeae subsp. silagei</name>
    <dbReference type="NCBI Taxonomy" id="3068307"/>
    <lineage>
        <taxon>Bacteria</taxon>
        <taxon>Bacillati</taxon>
        <taxon>Bacillota</taxon>
        <taxon>Bacilli</taxon>
        <taxon>Lactobacillales</taxon>
        <taxon>Lactobacillaceae</taxon>
        <taxon>Lacticaseibacillus</taxon>
    </lineage>
</organism>
<reference evidence="1 2" key="1">
    <citation type="submission" date="2023-08" db="EMBL/GenBank/DDBJ databases">
        <authorList>
            <person name="Buchebner-Jance M."/>
        </authorList>
    </citation>
    <scope>NUCLEOTIDE SEQUENCE [LARGE SCALE GENOMIC DNA]</scope>
    <source>
        <strain evidence="1 2">NCIMB 15475</strain>
    </source>
</reference>
<sequence length="59" mass="6787">MKEFEYTASDKEVNRIIEMFMLIHKAQIKHIQVYAAPDDLITVRIYYQGADPETAGVLA</sequence>
<dbReference type="RefSeq" id="WP_070652062.1">
    <property type="nucleotide sequence ID" value="NZ_CP132484.1"/>
</dbReference>
<proteinExistence type="predicted"/>
<dbReference type="GeneID" id="93268702"/>
<evidence type="ECO:0000313" key="2">
    <source>
        <dbReference type="Proteomes" id="UP001229832"/>
    </source>
</evidence>
<gene>
    <name evidence="1" type="ORF">LACZS2_000972</name>
</gene>
<accession>A0ABD7ZC34</accession>
<dbReference type="Proteomes" id="UP001229832">
    <property type="component" value="Chromosome"/>
</dbReference>
<dbReference type="AlphaFoldDB" id="A0ABD7ZC34"/>
<name>A0ABD7ZC34_LACZE</name>
<protein>
    <submittedName>
        <fullName evidence="1">Uncharacterized protein</fullName>
    </submittedName>
</protein>
<evidence type="ECO:0000313" key="1">
    <source>
        <dbReference type="EMBL" id="WLV84500.1"/>
    </source>
</evidence>